<dbReference type="Proteomes" id="UP001270362">
    <property type="component" value="Unassembled WGS sequence"/>
</dbReference>
<keyword evidence="2" id="KW-1185">Reference proteome</keyword>
<accession>A0AAE0XJB6</accession>
<evidence type="ECO:0000313" key="1">
    <source>
        <dbReference type="EMBL" id="KAK3694335.1"/>
    </source>
</evidence>
<dbReference type="AlphaFoldDB" id="A0AAE0XJB6"/>
<evidence type="ECO:0000313" key="2">
    <source>
        <dbReference type="Proteomes" id="UP001270362"/>
    </source>
</evidence>
<proteinExistence type="predicted"/>
<name>A0AAE0XJB6_9PEZI</name>
<organism evidence="1 2">
    <name type="scientific">Podospora appendiculata</name>
    <dbReference type="NCBI Taxonomy" id="314037"/>
    <lineage>
        <taxon>Eukaryota</taxon>
        <taxon>Fungi</taxon>
        <taxon>Dikarya</taxon>
        <taxon>Ascomycota</taxon>
        <taxon>Pezizomycotina</taxon>
        <taxon>Sordariomycetes</taxon>
        <taxon>Sordariomycetidae</taxon>
        <taxon>Sordariales</taxon>
        <taxon>Podosporaceae</taxon>
        <taxon>Podospora</taxon>
    </lineage>
</organism>
<protein>
    <submittedName>
        <fullName evidence="1">Uncharacterized protein</fullName>
    </submittedName>
</protein>
<reference evidence="1" key="2">
    <citation type="submission" date="2023-06" db="EMBL/GenBank/DDBJ databases">
        <authorList>
            <consortium name="Lawrence Berkeley National Laboratory"/>
            <person name="Haridas S."/>
            <person name="Hensen N."/>
            <person name="Bonometti L."/>
            <person name="Westerberg I."/>
            <person name="Brannstrom I.O."/>
            <person name="Guillou S."/>
            <person name="Cros-Aarteil S."/>
            <person name="Calhoun S."/>
            <person name="Kuo A."/>
            <person name="Mondo S."/>
            <person name="Pangilinan J."/>
            <person name="Riley R."/>
            <person name="Labutti K."/>
            <person name="Andreopoulos B."/>
            <person name="Lipzen A."/>
            <person name="Chen C."/>
            <person name="Yanf M."/>
            <person name="Daum C."/>
            <person name="Ng V."/>
            <person name="Clum A."/>
            <person name="Steindorff A."/>
            <person name="Ohm R."/>
            <person name="Martin F."/>
            <person name="Silar P."/>
            <person name="Natvig D."/>
            <person name="Lalanne C."/>
            <person name="Gautier V."/>
            <person name="Ament-Velasquez S.L."/>
            <person name="Kruys A."/>
            <person name="Hutchinson M.I."/>
            <person name="Powell A.J."/>
            <person name="Barry K."/>
            <person name="Miller A.N."/>
            <person name="Grigoriev I.V."/>
            <person name="Debuchy R."/>
            <person name="Gladieux P."/>
            <person name="Thoren M.H."/>
            <person name="Johannesson H."/>
        </authorList>
    </citation>
    <scope>NUCLEOTIDE SEQUENCE</scope>
    <source>
        <strain evidence="1">CBS 314.62</strain>
    </source>
</reference>
<gene>
    <name evidence="1" type="ORF">B0T22DRAFT_506743</name>
</gene>
<comment type="caution">
    <text evidence="1">The sequence shown here is derived from an EMBL/GenBank/DDBJ whole genome shotgun (WGS) entry which is preliminary data.</text>
</comment>
<sequence length="156" mass="16856">MDDLRRILAIILAAAAMGLGAALPYPVPLSTPTDIVKSIPAFNVSNFAAAALVLGTTLTETLASIPQTFCEDPSTGVSFKWTENPDGSADLVIIRDLSSEDADIIERGVYHIPKSATPMMGTDQFQHQVYIGPQNFSVPARRFYLSSRVRGVDEED</sequence>
<reference evidence="1" key="1">
    <citation type="journal article" date="2023" name="Mol. Phylogenet. Evol.">
        <title>Genome-scale phylogeny and comparative genomics of the fungal order Sordariales.</title>
        <authorList>
            <person name="Hensen N."/>
            <person name="Bonometti L."/>
            <person name="Westerberg I."/>
            <person name="Brannstrom I.O."/>
            <person name="Guillou S."/>
            <person name="Cros-Aarteil S."/>
            <person name="Calhoun S."/>
            <person name="Haridas S."/>
            <person name="Kuo A."/>
            <person name="Mondo S."/>
            <person name="Pangilinan J."/>
            <person name="Riley R."/>
            <person name="LaButti K."/>
            <person name="Andreopoulos B."/>
            <person name="Lipzen A."/>
            <person name="Chen C."/>
            <person name="Yan M."/>
            <person name="Daum C."/>
            <person name="Ng V."/>
            <person name="Clum A."/>
            <person name="Steindorff A."/>
            <person name="Ohm R.A."/>
            <person name="Martin F."/>
            <person name="Silar P."/>
            <person name="Natvig D.O."/>
            <person name="Lalanne C."/>
            <person name="Gautier V."/>
            <person name="Ament-Velasquez S.L."/>
            <person name="Kruys A."/>
            <person name="Hutchinson M.I."/>
            <person name="Powell A.J."/>
            <person name="Barry K."/>
            <person name="Miller A.N."/>
            <person name="Grigoriev I.V."/>
            <person name="Debuchy R."/>
            <person name="Gladieux P."/>
            <person name="Hiltunen Thoren M."/>
            <person name="Johannesson H."/>
        </authorList>
    </citation>
    <scope>NUCLEOTIDE SEQUENCE</scope>
    <source>
        <strain evidence="1">CBS 314.62</strain>
    </source>
</reference>
<dbReference type="EMBL" id="JAULSO010000001">
    <property type="protein sequence ID" value="KAK3694335.1"/>
    <property type="molecule type" value="Genomic_DNA"/>
</dbReference>